<dbReference type="Gene3D" id="3.80.10.10">
    <property type="entry name" value="Ribonuclease Inhibitor"/>
    <property type="match status" value="1"/>
</dbReference>
<evidence type="ECO:0000259" key="2">
    <source>
        <dbReference type="Pfam" id="PF24758"/>
    </source>
</evidence>
<dbReference type="InterPro" id="IPR032675">
    <property type="entry name" value="LRR_dom_sf"/>
</dbReference>
<evidence type="ECO:0008006" key="5">
    <source>
        <dbReference type="Google" id="ProtNLM"/>
    </source>
</evidence>
<dbReference type="InterPro" id="IPR055411">
    <property type="entry name" value="LRR_FXL15/At3g58940/PEG3-like"/>
</dbReference>
<reference evidence="3 4" key="1">
    <citation type="journal article" date="2022" name="Cell">
        <title>Repeat-based holocentromeres influence genome architecture and karyotype evolution.</title>
        <authorList>
            <person name="Hofstatter P.G."/>
            <person name="Thangavel G."/>
            <person name="Lux T."/>
            <person name="Neumann P."/>
            <person name="Vondrak T."/>
            <person name="Novak P."/>
            <person name="Zhang M."/>
            <person name="Costa L."/>
            <person name="Castellani M."/>
            <person name="Scott A."/>
            <person name="Toegelov H."/>
            <person name="Fuchs J."/>
            <person name="Mata-Sucre Y."/>
            <person name="Dias Y."/>
            <person name="Vanzela A.L.L."/>
            <person name="Huettel B."/>
            <person name="Almeida C.C.S."/>
            <person name="Simkova H."/>
            <person name="Souza G."/>
            <person name="Pedrosa-Harand A."/>
            <person name="Macas J."/>
            <person name="Mayer K.F.X."/>
            <person name="Houben A."/>
            <person name="Marques A."/>
        </authorList>
    </citation>
    <scope>NUCLEOTIDE SEQUENCE [LARGE SCALE GENOMIC DNA]</scope>
    <source>
        <strain evidence="3">RhyTen1mFocal</strain>
    </source>
</reference>
<proteinExistence type="predicted"/>
<dbReference type="PANTHER" id="PTHR34223">
    <property type="entry name" value="OS11G0201299 PROTEIN"/>
    <property type="match status" value="1"/>
</dbReference>
<accession>A0AAD5W9I0</accession>
<dbReference type="EMBL" id="JAMRDG010000002">
    <property type="protein sequence ID" value="KAJ3684671.1"/>
    <property type="molecule type" value="Genomic_DNA"/>
</dbReference>
<dbReference type="Gene3D" id="1.20.1280.50">
    <property type="match status" value="1"/>
</dbReference>
<dbReference type="Pfam" id="PF24758">
    <property type="entry name" value="LRR_At5g56370"/>
    <property type="match status" value="1"/>
</dbReference>
<dbReference type="InterPro" id="IPR053197">
    <property type="entry name" value="F-box_SCFL_complex_component"/>
</dbReference>
<dbReference type="Proteomes" id="UP001210211">
    <property type="component" value="Unassembled WGS sequence"/>
</dbReference>
<dbReference type="SUPFAM" id="SSF81383">
    <property type="entry name" value="F-box domain"/>
    <property type="match status" value="1"/>
</dbReference>
<evidence type="ECO:0000259" key="1">
    <source>
        <dbReference type="Pfam" id="PF00646"/>
    </source>
</evidence>
<sequence length="419" mass="47410">MLTKEMELSEFDRLSDLSDDLLLHIMCFLTVRQAVNTCILSKRWRNLWRYLPCLHFDAYDDENFIQFITSFFRIRSNCNIDTFRLHWITTNHCWKPLVNRVLELHPRVLSIKSGEFLLSSWRKMHANSVFTCTSVEEMELDDIFLPRKTPVTLFNLKRLNLARMKLVGTSVNNLISGCPVLEDLVIENCHFSIPNVTIVSHNLKNLSIDDCEYIGKVEIHLSLPSLVSLHVTAVMLGRIWLKNMSSLVKVHMKFSYWVCANYLDSHNELLSCLSTATYIELIEPRIPKSELGLCCGSPVKDLLVKELPNCSAFANLMSLYLGESNMCEFFSPISQLVHLAPNLKTIKFVHEEEMTFSGTNAFIASATGNVVFLVGSMPVTIPFAQVIEAVKLSKPPAIIARNKRGSTTGGTVPPGFGFA</sequence>
<dbReference type="Pfam" id="PF00646">
    <property type="entry name" value="F-box"/>
    <property type="match status" value="1"/>
</dbReference>
<evidence type="ECO:0000313" key="3">
    <source>
        <dbReference type="EMBL" id="KAJ3684671.1"/>
    </source>
</evidence>
<feature type="domain" description="F-box/LRR-repeat protein 15/At3g58940/PEG3-like LRR" evidence="2">
    <location>
        <begin position="122"/>
        <end position="232"/>
    </location>
</feature>
<gene>
    <name evidence="3" type="ORF">LUZ61_013835</name>
</gene>
<feature type="domain" description="F-box" evidence="1">
    <location>
        <begin position="14"/>
        <end position="53"/>
    </location>
</feature>
<dbReference type="PANTHER" id="PTHR34223:SF51">
    <property type="entry name" value="OS06G0556300 PROTEIN"/>
    <property type="match status" value="1"/>
</dbReference>
<protein>
    <recommendedName>
        <fullName evidence="5">F-box domain-containing protein</fullName>
    </recommendedName>
</protein>
<organism evidence="3 4">
    <name type="scientific">Rhynchospora tenuis</name>
    <dbReference type="NCBI Taxonomy" id="198213"/>
    <lineage>
        <taxon>Eukaryota</taxon>
        <taxon>Viridiplantae</taxon>
        <taxon>Streptophyta</taxon>
        <taxon>Embryophyta</taxon>
        <taxon>Tracheophyta</taxon>
        <taxon>Spermatophyta</taxon>
        <taxon>Magnoliopsida</taxon>
        <taxon>Liliopsida</taxon>
        <taxon>Poales</taxon>
        <taxon>Cyperaceae</taxon>
        <taxon>Cyperoideae</taxon>
        <taxon>Rhynchosporeae</taxon>
        <taxon>Rhynchospora</taxon>
    </lineage>
</organism>
<evidence type="ECO:0000313" key="4">
    <source>
        <dbReference type="Proteomes" id="UP001210211"/>
    </source>
</evidence>
<dbReference type="AlphaFoldDB" id="A0AAD5W9I0"/>
<comment type="caution">
    <text evidence="3">The sequence shown here is derived from an EMBL/GenBank/DDBJ whole genome shotgun (WGS) entry which is preliminary data.</text>
</comment>
<keyword evidence="4" id="KW-1185">Reference proteome</keyword>
<dbReference type="InterPro" id="IPR036047">
    <property type="entry name" value="F-box-like_dom_sf"/>
</dbReference>
<dbReference type="SUPFAM" id="SSF52047">
    <property type="entry name" value="RNI-like"/>
    <property type="match status" value="1"/>
</dbReference>
<dbReference type="InterPro" id="IPR001810">
    <property type="entry name" value="F-box_dom"/>
</dbReference>
<name>A0AAD5W9I0_9POAL</name>